<feature type="chain" id="PRO_5043753093" evidence="1">
    <location>
        <begin position="17"/>
        <end position="125"/>
    </location>
</feature>
<keyword evidence="3" id="KW-1185">Reference proteome</keyword>
<keyword evidence="1" id="KW-0732">Signal</keyword>
<dbReference type="EMBL" id="BTSX01000004">
    <property type="protein sequence ID" value="GMS96451.1"/>
    <property type="molecule type" value="Genomic_DNA"/>
</dbReference>
<gene>
    <name evidence="2" type="ORF">PENTCL1PPCAC_18626</name>
</gene>
<sequence>MYKLVFLAALIAVTLAGDSHAKRQVLLPAYGTYPGFAGGLAVPAYPSFGFSSFPYVTYHVSAPTVVAPAVATATVITTTLAPVAVPTDTIKVAAYPIAPIAPPPIVAPVEQKKGSTKISVIQKDD</sequence>
<evidence type="ECO:0000313" key="3">
    <source>
        <dbReference type="Proteomes" id="UP001432027"/>
    </source>
</evidence>
<dbReference type="AlphaFoldDB" id="A0AAV5TQ12"/>
<protein>
    <submittedName>
        <fullName evidence="2">Uncharacterized protein</fullName>
    </submittedName>
</protein>
<organism evidence="2 3">
    <name type="scientific">Pristionchus entomophagus</name>
    <dbReference type="NCBI Taxonomy" id="358040"/>
    <lineage>
        <taxon>Eukaryota</taxon>
        <taxon>Metazoa</taxon>
        <taxon>Ecdysozoa</taxon>
        <taxon>Nematoda</taxon>
        <taxon>Chromadorea</taxon>
        <taxon>Rhabditida</taxon>
        <taxon>Rhabditina</taxon>
        <taxon>Diplogasteromorpha</taxon>
        <taxon>Diplogasteroidea</taxon>
        <taxon>Neodiplogasteridae</taxon>
        <taxon>Pristionchus</taxon>
    </lineage>
</organism>
<accession>A0AAV5TQ12</accession>
<evidence type="ECO:0000256" key="1">
    <source>
        <dbReference type="SAM" id="SignalP"/>
    </source>
</evidence>
<proteinExistence type="predicted"/>
<evidence type="ECO:0000313" key="2">
    <source>
        <dbReference type="EMBL" id="GMS96451.1"/>
    </source>
</evidence>
<name>A0AAV5TQ12_9BILA</name>
<reference evidence="2" key="1">
    <citation type="submission" date="2023-10" db="EMBL/GenBank/DDBJ databases">
        <title>Genome assembly of Pristionchus species.</title>
        <authorList>
            <person name="Yoshida K."/>
            <person name="Sommer R.J."/>
        </authorList>
    </citation>
    <scope>NUCLEOTIDE SEQUENCE</scope>
    <source>
        <strain evidence="2">RS0144</strain>
    </source>
</reference>
<comment type="caution">
    <text evidence="2">The sequence shown here is derived from an EMBL/GenBank/DDBJ whole genome shotgun (WGS) entry which is preliminary data.</text>
</comment>
<dbReference type="Proteomes" id="UP001432027">
    <property type="component" value="Unassembled WGS sequence"/>
</dbReference>
<feature type="signal peptide" evidence="1">
    <location>
        <begin position="1"/>
        <end position="16"/>
    </location>
</feature>